<evidence type="ECO:0000313" key="9">
    <source>
        <dbReference type="EMBL" id="TKB54001.1"/>
    </source>
</evidence>
<keyword evidence="1 5" id="KW-0963">Cytoplasm</keyword>
<feature type="binding site" evidence="5">
    <location>
        <position position="147"/>
    </location>
    <ligand>
        <name>NAD(+)</name>
        <dbReference type="ChEBI" id="CHEBI:57540"/>
    </ligand>
</feature>
<dbReference type="GO" id="GO:0036001">
    <property type="term" value="P:'de novo' pyridoxal 5'-phosphate biosynthetic process"/>
    <property type="evidence" value="ECO:0007669"/>
    <property type="project" value="TreeGrafter"/>
</dbReference>
<comment type="subcellular location">
    <subcellularLocation>
        <location evidence="5">Cytoplasm</location>
    </subcellularLocation>
</comment>
<comment type="subunit">
    <text evidence="5">Homodimer.</text>
</comment>
<dbReference type="PANTHER" id="PTHR42938">
    <property type="entry name" value="FORMATE DEHYDROGENASE 1"/>
    <property type="match status" value="1"/>
</dbReference>
<dbReference type="Pfam" id="PF02826">
    <property type="entry name" value="2-Hacid_dh_C"/>
    <property type="match status" value="1"/>
</dbReference>
<comment type="similarity">
    <text evidence="5">Belongs to the D-isomer specific 2-hydroxyacid dehydrogenase family. PdxB subfamily.</text>
</comment>
<name>A0A4U1BR42_9GAMM</name>
<accession>A0A4U1BR42</accession>
<comment type="function">
    <text evidence="5">Catalyzes the oxidation of erythronate-4-phosphate to 3-hydroxy-2-oxo-4-phosphonooxybutanoate.</text>
</comment>
<dbReference type="PROSITE" id="PS00671">
    <property type="entry name" value="D_2_HYDROXYACID_DH_3"/>
    <property type="match status" value="1"/>
</dbReference>
<dbReference type="CDD" id="cd12158">
    <property type="entry name" value="ErythrP_dh"/>
    <property type="match status" value="1"/>
</dbReference>
<feature type="binding site" evidence="5">
    <location>
        <position position="233"/>
    </location>
    <ligand>
        <name>NAD(+)</name>
        <dbReference type="ChEBI" id="CHEBI:57540"/>
    </ligand>
</feature>
<evidence type="ECO:0000259" key="8">
    <source>
        <dbReference type="Pfam" id="PF11890"/>
    </source>
</evidence>
<dbReference type="InterPro" id="IPR029753">
    <property type="entry name" value="D-isomer_DH_CS"/>
</dbReference>
<keyword evidence="10" id="KW-1185">Reference proteome</keyword>
<feature type="active site" evidence="5">
    <location>
        <position position="209"/>
    </location>
</feature>
<evidence type="ECO:0000256" key="2">
    <source>
        <dbReference type="ARBA" id="ARBA00023002"/>
    </source>
</evidence>
<dbReference type="Pfam" id="PF00389">
    <property type="entry name" value="2-Hacid_dh"/>
    <property type="match status" value="1"/>
</dbReference>
<organism evidence="9 10">
    <name type="scientific">Ferrimonas aestuarii</name>
    <dbReference type="NCBI Taxonomy" id="2569539"/>
    <lineage>
        <taxon>Bacteria</taxon>
        <taxon>Pseudomonadati</taxon>
        <taxon>Pseudomonadota</taxon>
        <taxon>Gammaproteobacteria</taxon>
        <taxon>Alteromonadales</taxon>
        <taxon>Ferrimonadaceae</taxon>
        <taxon>Ferrimonas</taxon>
    </lineage>
</organism>
<feature type="domain" description="Erythronate-4-phosphate dehydrogenase dimerisation" evidence="8">
    <location>
        <begin position="308"/>
        <end position="366"/>
    </location>
</feature>
<protein>
    <recommendedName>
        <fullName evidence="5">Erythronate-4-phosphate dehydrogenase</fullName>
        <ecNumber evidence="5">1.1.1.290</ecNumber>
    </recommendedName>
</protein>
<feature type="binding site" evidence="5">
    <location>
        <position position="258"/>
    </location>
    <ligand>
        <name>NAD(+)</name>
        <dbReference type="ChEBI" id="CHEBI:57540"/>
    </ligand>
</feature>
<sequence length="377" mass="41480">MQIVADENMPALDALFGPYAEIHTYPGREIGPEQVKDADILLVRSVTKVDRALLEAASKLKFVGTATIGFDHLDIDALNERGIRWSNAPGCNAEAVGEYVITALLTLAERESVALTGKTLGIIGAGNTGSAVAKRAGALGLKVLLCDPPLAEAGDERDFVELDALLAQADLVSCHVPLTQSGAHPTWYLLDESRLSSLKPDTWLVNACRGEVIDNRALIEVKRQRPDLKLILDVWEGEPNPITELVELTEIATPHIAGYSVEAKLRGNWLLLAQLKLELGIDQLPAFAQFVPASELATLIIDDGALSGEQWQRLAARVARLVYDIDAEDRRFRNWHTQEGGFDKQRKAHLNRREFLSLAIASEQRQWQSLGFESKRV</sequence>
<dbReference type="SUPFAM" id="SSF51735">
    <property type="entry name" value="NAD(P)-binding Rossmann-fold domains"/>
    <property type="match status" value="1"/>
</dbReference>
<evidence type="ECO:0000259" key="6">
    <source>
        <dbReference type="Pfam" id="PF00389"/>
    </source>
</evidence>
<dbReference type="InterPro" id="IPR006139">
    <property type="entry name" value="D-isomer_2_OHA_DH_cat_dom"/>
</dbReference>
<feature type="active site" description="Proton donor" evidence="5">
    <location>
        <position position="255"/>
    </location>
</feature>
<dbReference type="GO" id="GO:0051287">
    <property type="term" value="F:NAD binding"/>
    <property type="evidence" value="ECO:0007669"/>
    <property type="project" value="InterPro"/>
</dbReference>
<dbReference type="OrthoDB" id="9770208at2"/>
<feature type="binding site" evidence="5">
    <location>
        <position position="67"/>
    </location>
    <ligand>
        <name>substrate</name>
    </ligand>
</feature>
<dbReference type="InterPro" id="IPR006140">
    <property type="entry name" value="D-isomer_DH_NAD-bd"/>
</dbReference>
<dbReference type="InterPro" id="IPR038251">
    <property type="entry name" value="PdxB_dimer_sf"/>
</dbReference>
<evidence type="ECO:0000256" key="3">
    <source>
        <dbReference type="ARBA" id="ARBA00023027"/>
    </source>
</evidence>
<evidence type="ECO:0000256" key="4">
    <source>
        <dbReference type="ARBA" id="ARBA00023096"/>
    </source>
</evidence>
<gene>
    <name evidence="5" type="primary">pdxB</name>
    <name evidence="9" type="ORF">FCL42_13260</name>
</gene>
<dbReference type="GO" id="GO:0046983">
    <property type="term" value="F:protein dimerization activity"/>
    <property type="evidence" value="ECO:0007669"/>
    <property type="project" value="InterPro"/>
</dbReference>
<comment type="caution">
    <text evidence="9">The sequence shown here is derived from an EMBL/GenBank/DDBJ whole genome shotgun (WGS) entry which is preliminary data.</text>
</comment>
<keyword evidence="3 5" id="KW-0520">NAD</keyword>
<dbReference type="Gene3D" id="3.40.50.720">
    <property type="entry name" value="NAD(P)-binding Rossmann-like Domain"/>
    <property type="match status" value="2"/>
</dbReference>
<dbReference type="Pfam" id="PF11890">
    <property type="entry name" value="DUF3410"/>
    <property type="match status" value="1"/>
</dbReference>
<dbReference type="Proteomes" id="UP000305675">
    <property type="component" value="Unassembled WGS sequence"/>
</dbReference>
<reference evidence="9 10" key="1">
    <citation type="submission" date="2019-04" db="EMBL/GenBank/DDBJ databases">
        <authorList>
            <person name="Hwang J.C."/>
        </authorList>
    </citation>
    <scope>NUCLEOTIDE SEQUENCE [LARGE SCALE GENOMIC DNA]</scope>
    <source>
        <strain evidence="9 10">IMCC35002</strain>
    </source>
</reference>
<dbReference type="SUPFAM" id="SSF52283">
    <property type="entry name" value="Formate/glycerate dehydrogenase catalytic domain-like"/>
    <property type="match status" value="1"/>
</dbReference>
<dbReference type="EMBL" id="SWCJ01000010">
    <property type="protein sequence ID" value="TKB54001.1"/>
    <property type="molecule type" value="Genomic_DNA"/>
</dbReference>
<comment type="catalytic activity">
    <reaction evidence="5">
        <text>4-phospho-D-erythronate + NAD(+) = (R)-3-hydroxy-2-oxo-4-phosphooxybutanoate + NADH + H(+)</text>
        <dbReference type="Rhea" id="RHEA:18829"/>
        <dbReference type="ChEBI" id="CHEBI:15378"/>
        <dbReference type="ChEBI" id="CHEBI:57540"/>
        <dbReference type="ChEBI" id="CHEBI:57945"/>
        <dbReference type="ChEBI" id="CHEBI:58538"/>
        <dbReference type="ChEBI" id="CHEBI:58766"/>
        <dbReference type="EC" id="1.1.1.290"/>
    </reaction>
</comment>
<dbReference type="PANTHER" id="PTHR42938:SF9">
    <property type="entry name" value="FORMATE DEHYDROGENASE 1"/>
    <property type="match status" value="1"/>
</dbReference>
<evidence type="ECO:0000313" key="10">
    <source>
        <dbReference type="Proteomes" id="UP000305675"/>
    </source>
</evidence>
<dbReference type="HAMAP" id="MF_01825">
    <property type="entry name" value="PdxB"/>
    <property type="match status" value="1"/>
</dbReference>
<dbReference type="GO" id="GO:0005829">
    <property type="term" value="C:cytosol"/>
    <property type="evidence" value="ECO:0007669"/>
    <property type="project" value="TreeGrafter"/>
</dbReference>
<dbReference type="GO" id="GO:0033711">
    <property type="term" value="F:4-phosphoerythronate dehydrogenase activity"/>
    <property type="evidence" value="ECO:0007669"/>
    <property type="project" value="UniProtKB-EC"/>
</dbReference>
<keyword evidence="4 5" id="KW-0664">Pyridoxine biosynthesis</keyword>
<comment type="caution">
    <text evidence="5">Lacks conserved residue(s) required for the propagation of feature annotation.</text>
</comment>
<feature type="binding site" evidence="5">
    <location>
        <position position="259"/>
    </location>
    <ligand>
        <name>substrate</name>
    </ligand>
</feature>
<dbReference type="InterPro" id="IPR024531">
    <property type="entry name" value="Erythronate-4-P_DHase_dimer"/>
</dbReference>
<feature type="binding site" evidence="5">
    <location>
        <position position="45"/>
    </location>
    <ligand>
        <name>substrate</name>
    </ligand>
</feature>
<feature type="domain" description="D-isomer specific 2-hydroxyacid dehydrogenase NAD-binding" evidence="7">
    <location>
        <begin position="111"/>
        <end position="257"/>
    </location>
</feature>
<dbReference type="Gene3D" id="3.30.1370.170">
    <property type="match status" value="1"/>
</dbReference>
<dbReference type="InterPro" id="IPR036291">
    <property type="entry name" value="NAD(P)-bd_dom_sf"/>
</dbReference>
<evidence type="ECO:0000256" key="5">
    <source>
        <dbReference type="HAMAP-Rule" id="MF_01825"/>
    </source>
</evidence>
<proteinExistence type="inferred from homology"/>
<keyword evidence="2 5" id="KW-0560">Oxidoreductase</keyword>
<feature type="active site" evidence="5">
    <location>
        <position position="238"/>
    </location>
</feature>
<dbReference type="InterPro" id="IPR020921">
    <property type="entry name" value="Erythronate-4-P_DHase"/>
</dbReference>
<evidence type="ECO:0000259" key="7">
    <source>
        <dbReference type="Pfam" id="PF02826"/>
    </source>
</evidence>
<dbReference type="GO" id="GO:0008615">
    <property type="term" value="P:pyridoxine biosynthetic process"/>
    <property type="evidence" value="ECO:0007669"/>
    <property type="project" value="UniProtKB-UniRule"/>
</dbReference>
<evidence type="ECO:0000256" key="1">
    <source>
        <dbReference type="ARBA" id="ARBA00022490"/>
    </source>
</evidence>
<dbReference type="UniPathway" id="UPA00244">
    <property type="reaction ID" value="UER00310"/>
</dbReference>
<dbReference type="RefSeq" id="WP_136863983.1">
    <property type="nucleotide sequence ID" value="NZ_SWCJ01000010.1"/>
</dbReference>
<dbReference type="EC" id="1.1.1.290" evidence="5"/>
<dbReference type="AlphaFoldDB" id="A0A4U1BR42"/>
<comment type="pathway">
    <text evidence="5">Cofactor biosynthesis; pyridoxine 5'-phosphate biosynthesis; pyridoxine 5'-phosphate from D-erythrose 4-phosphate: step 2/5.</text>
</comment>
<feature type="domain" description="D-isomer specific 2-hydroxyacid dehydrogenase catalytic" evidence="6">
    <location>
        <begin position="29"/>
        <end position="258"/>
    </location>
</feature>